<dbReference type="Pfam" id="PF00293">
    <property type="entry name" value="NUDIX"/>
    <property type="match status" value="1"/>
</dbReference>
<keyword evidence="6" id="KW-1185">Reference proteome</keyword>
<gene>
    <name evidence="5" type="ORF">CTEN210_15283</name>
</gene>
<dbReference type="GO" id="GO:0005737">
    <property type="term" value="C:cytoplasm"/>
    <property type="evidence" value="ECO:0007669"/>
    <property type="project" value="TreeGrafter"/>
</dbReference>
<feature type="compositionally biased region" description="Low complexity" evidence="3">
    <location>
        <begin position="12"/>
        <end position="28"/>
    </location>
</feature>
<dbReference type="PANTHER" id="PTHR12629">
    <property type="entry name" value="DIPHOSPHOINOSITOL POLYPHOSPHATE PHOSPHOHYDROLASE"/>
    <property type="match status" value="1"/>
</dbReference>
<dbReference type="AlphaFoldDB" id="A0AAD3D7C8"/>
<dbReference type="InterPro" id="IPR015797">
    <property type="entry name" value="NUDIX_hydrolase-like_dom_sf"/>
</dbReference>
<organism evidence="5 6">
    <name type="scientific">Chaetoceros tenuissimus</name>
    <dbReference type="NCBI Taxonomy" id="426638"/>
    <lineage>
        <taxon>Eukaryota</taxon>
        <taxon>Sar</taxon>
        <taxon>Stramenopiles</taxon>
        <taxon>Ochrophyta</taxon>
        <taxon>Bacillariophyta</taxon>
        <taxon>Coscinodiscophyceae</taxon>
        <taxon>Chaetocerotophycidae</taxon>
        <taxon>Chaetocerotales</taxon>
        <taxon>Chaetocerotaceae</taxon>
        <taxon>Chaetoceros</taxon>
    </lineage>
</organism>
<reference evidence="5 6" key="1">
    <citation type="journal article" date="2021" name="Sci. Rep.">
        <title>The genome of the diatom Chaetoceros tenuissimus carries an ancient integrated fragment of an extant virus.</title>
        <authorList>
            <person name="Hongo Y."/>
            <person name="Kimura K."/>
            <person name="Takaki Y."/>
            <person name="Yoshida Y."/>
            <person name="Baba S."/>
            <person name="Kobayashi G."/>
            <person name="Nagasaki K."/>
            <person name="Hano T."/>
            <person name="Tomaru Y."/>
        </authorList>
    </citation>
    <scope>NUCLEOTIDE SEQUENCE [LARGE SCALE GENOMIC DNA]</scope>
    <source>
        <strain evidence="5 6">NIES-3715</strain>
    </source>
</reference>
<evidence type="ECO:0000313" key="5">
    <source>
        <dbReference type="EMBL" id="GFH58807.1"/>
    </source>
</evidence>
<dbReference type="Proteomes" id="UP001054902">
    <property type="component" value="Unassembled WGS sequence"/>
</dbReference>
<evidence type="ECO:0000256" key="1">
    <source>
        <dbReference type="ARBA" id="ARBA00022723"/>
    </source>
</evidence>
<dbReference type="PANTHER" id="PTHR12629:SF0">
    <property type="entry name" value="DIPHOSPHOINOSITOL-POLYPHOSPHATE DIPHOSPHATASE"/>
    <property type="match status" value="1"/>
</dbReference>
<dbReference type="SUPFAM" id="SSF55811">
    <property type="entry name" value="Nudix"/>
    <property type="match status" value="1"/>
</dbReference>
<keyword evidence="2" id="KW-0378">Hydrolase</keyword>
<dbReference type="EMBL" id="BLLK01000062">
    <property type="protein sequence ID" value="GFH58807.1"/>
    <property type="molecule type" value="Genomic_DNA"/>
</dbReference>
<evidence type="ECO:0000256" key="3">
    <source>
        <dbReference type="SAM" id="MobiDB-lite"/>
    </source>
</evidence>
<feature type="domain" description="Nudix hydrolase" evidence="4">
    <location>
        <begin position="171"/>
        <end position="300"/>
    </location>
</feature>
<dbReference type="GO" id="GO:0046872">
    <property type="term" value="F:metal ion binding"/>
    <property type="evidence" value="ECO:0007669"/>
    <property type="project" value="UniProtKB-KW"/>
</dbReference>
<sequence length="408" mass="45193">MDKPAEVVLNLPSPSRSPKSKQSPSKNKITTVKPAHILNDSHVRSPGQNSASSSTPPLPSSGRIKAPPVCRVPALRKMNMSAEVLSKFCFDPKTLLCDHDDHHDDSEKKNDSKLDELATSLDGYPRCCGESAAKLSVHQWQHFKKNILQTTESRNGRDMQRFATDKAGHLMRLTTGSVPIMANGKILLVSSSRKEEWILPKGGWENDESLAVSALRETFEEGGILGVLGPRLSDVEFETRKAKKRRLELESLRKKLEQGGDTEGVLTKETMNDSSAVSLYSTNSSACHSEDDACQTSETTRTVTAELVSKVPFTTNQTKKQTDDTASLGSIASHSSEASSSHGYVRLSMFPLYVLEVREHWPESGRARKLVDIDTAIEMMKSRPEFHQVLTEVKANGYHLKYNTMKKI</sequence>
<dbReference type="Gene3D" id="3.90.79.10">
    <property type="entry name" value="Nucleoside Triphosphate Pyrophosphohydrolase"/>
    <property type="match status" value="1"/>
</dbReference>
<protein>
    <recommendedName>
        <fullName evidence="4">Nudix hydrolase domain-containing protein</fullName>
    </recommendedName>
</protein>
<name>A0AAD3D7C8_9STRA</name>
<feature type="region of interest" description="Disordered" evidence="3">
    <location>
        <begin position="1"/>
        <end position="65"/>
    </location>
</feature>
<accession>A0AAD3D7C8</accession>
<evidence type="ECO:0000313" key="6">
    <source>
        <dbReference type="Proteomes" id="UP001054902"/>
    </source>
</evidence>
<keyword evidence="1" id="KW-0479">Metal-binding</keyword>
<comment type="caution">
    <text evidence="5">The sequence shown here is derived from an EMBL/GenBank/DDBJ whole genome shotgun (WGS) entry which is preliminary data.</text>
</comment>
<evidence type="ECO:0000256" key="2">
    <source>
        <dbReference type="ARBA" id="ARBA00022801"/>
    </source>
</evidence>
<dbReference type="GO" id="GO:0005634">
    <property type="term" value="C:nucleus"/>
    <property type="evidence" value="ECO:0007669"/>
    <property type="project" value="TreeGrafter"/>
</dbReference>
<evidence type="ECO:0000259" key="4">
    <source>
        <dbReference type="PROSITE" id="PS51462"/>
    </source>
</evidence>
<dbReference type="PROSITE" id="PS51462">
    <property type="entry name" value="NUDIX"/>
    <property type="match status" value="1"/>
</dbReference>
<dbReference type="GO" id="GO:0016787">
    <property type="term" value="F:hydrolase activity"/>
    <property type="evidence" value="ECO:0007669"/>
    <property type="project" value="UniProtKB-KW"/>
</dbReference>
<dbReference type="InterPro" id="IPR000086">
    <property type="entry name" value="NUDIX_hydrolase_dom"/>
</dbReference>
<proteinExistence type="predicted"/>